<proteinExistence type="predicted"/>
<reference evidence="1 2" key="1">
    <citation type="journal article" date="2019" name="Commun. Biol.">
        <title>The bagworm genome reveals a unique fibroin gene that provides high tensile strength.</title>
        <authorList>
            <person name="Kono N."/>
            <person name="Nakamura H."/>
            <person name="Ohtoshi R."/>
            <person name="Tomita M."/>
            <person name="Numata K."/>
            <person name="Arakawa K."/>
        </authorList>
    </citation>
    <scope>NUCLEOTIDE SEQUENCE [LARGE SCALE GENOMIC DNA]</scope>
</reference>
<keyword evidence="2" id="KW-1185">Reference proteome</keyword>
<evidence type="ECO:0000313" key="1">
    <source>
        <dbReference type="EMBL" id="GBP29277.1"/>
    </source>
</evidence>
<sequence>MFENKSTPRKPVPAAVVAPRRRPCSKSIEAAKQNSPLATVYPQSSAIADFAAITCGYGGCARATRTGIRRTENGVSALRLPAACDPRDLYRLVGYRRGVEGSARAGGTARASYSRARRAGSVRAGADAGRKLL</sequence>
<evidence type="ECO:0000313" key="2">
    <source>
        <dbReference type="Proteomes" id="UP000299102"/>
    </source>
</evidence>
<dbReference type="AlphaFoldDB" id="A0A4C1UTB8"/>
<dbReference type="Proteomes" id="UP000299102">
    <property type="component" value="Unassembled WGS sequence"/>
</dbReference>
<organism evidence="1 2">
    <name type="scientific">Eumeta variegata</name>
    <name type="common">Bagworm moth</name>
    <name type="synonym">Eumeta japonica</name>
    <dbReference type="NCBI Taxonomy" id="151549"/>
    <lineage>
        <taxon>Eukaryota</taxon>
        <taxon>Metazoa</taxon>
        <taxon>Ecdysozoa</taxon>
        <taxon>Arthropoda</taxon>
        <taxon>Hexapoda</taxon>
        <taxon>Insecta</taxon>
        <taxon>Pterygota</taxon>
        <taxon>Neoptera</taxon>
        <taxon>Endopterygota</taxon>
        <taxon>Lepidoptera</taxon>
        <taxon>Glossata</taxon>
        <taxon>Ditrysia</taxon>
        <taxon>Tineoidea</taxon>
        <taxon>Psychidae</taxon>
        <taxon>Oiketicinae</taxon>
        <taxon>Eumeta</taxon>
    </lineage>
</organism>
<accession>A0A4C1UTB8</accession>
<gene>
    <name evidence="1" type="ORF">EVAR_78971_1</name>
</gene>
<name>A0A4C1UTB8_EUMVA</name>
<protein>
    <submittedName>
        <fullName evidence="1">Uncharacterized protein</fullName>
    </submittedName>
</protein>
<dbReference type="EMBL" id="BGZK01000218">
    <property type="protein sequence ID" value="GBP29277.1"/>
    <property type="molecule type" value="Genomic_DNA"/>
</dbReference>
<comment type="caution">
    <text evidence="1">The sequence shown here is derived from an EMBL/GenBank/DDBJ whole genome shotgun (WGS) entry which is preliminary data.</text>
</comment>